<comment type="caution">
    <text evidence="2">The sequence shown here is derived from an EMBL/GenBank/DDBJ whole genome shotgun (WGS) entry which is preliminary data.</text>
</comment>
<accession>A0ABP0BHJ5</accession>
<evidence type="ECO:0000256" key="1">
    <source>
        <dbReference type="SAM" id="SignalP"/>
    </source>
</evidence>
<name>A0ABP0BHJ5_9PEZI</name>
<proteinExistence type="predicted"/>
<feature type="signal peptide" evidence="1">
    <location>
        <begin position="1"/>
        <end position="21"/>
    </location>
</feature>
<evidence type="ECO:0000313" key="2">
    <source>
        <dbReference type="EMBL" id="CAK7218699.1"/>
    </source>
</evidence>
<dbReference type="EMBL" id="CAWUHD010000028">
    <property type="protein sequence ID" value="CAK7218699.1"/>
    <property type="molecule type" value="Genomic_DNA"/>
</dbReference>
<protein>
    <submittedName>
        <fullName evidence="2">Uncharacterized protein</fullName>
    </submittedName>
</protein>
<dbReference type="Proteomes" id="UP001642482">
    <property type="component" value="Unassembled WGS sequence"/>
</dbReference>
<evidence type="ECO:0000313" key="3">
    <source>
        <dbReference type="Proteomes" id="UP001642482"/>
    </source>
</evidence>
<organism evidence="2 3">
    <name type="scientific">Sporothrix eucalyptigena</name>
    <dbReference type="NCBI Taxonomy" id="1812306"/>
    <lineage>
        <taxon>Eukaryota</taxon>
        <taxon>Fungi</taxon>
        <taxon>Dikarya</taxon>
        <taxon>Ascomycota</taxon>
        <taxon>Pezizomycotina</taxon>
        <taxon>Sordariomycetes</taxon>
        <taxon>Sordariomycetidae</taxon>
        <taxon>Ophiostomatales</taxon>
        <taxon>Ophiostomataceae</taxon>
        <taxon>Sporothrix</taxon>
    </lineage>
</organism>
<keyword evidence="1" id="KW-0732">Signal</keyword>
<feature type="chain" id="PRO_5046533684" evidence="1">
    <location>
        <begin position="22"/>
        <end position="240"/>
    </location>
</feature>
<reference evidence="2 3" key="1">
    <citation type="submission" date="2024-01" db="EMBL/GenBank/DDBJ databases">
        <authorList>
            <person name="Allen C."/>
            <person name="Tagirdzhanova G."/>
        </authorList>
    </citation>
    <scope>NUCLEOTIDE SEQUENCE [LARGE SCALE GENOMIC DNA]</scope>
</reference>
<keyword evidence="3" id="KW-1185">Reference proteome</keyword>
<sequence>MRPYSSYFLPLFLMWTGTTTATKCKPSLSKPPFSSSLAVPPSFVSSSSYAATASSNPNLCTSNLLVDYDFGTSSMTTPVDSVWVDDSGSSASTDIVDCYYPNYSKCLQLTVSNDGSSTSNANRAIREQTINFPYAGSYNVYFDFVNPQNQTGFEVTDTAITFGIDIGGLSGQETAWSLETQSAGYVVPFYADFDIPAPGSHPLLIFLQGPTVDDDPSTLQPLLDLYVLFVVVTCNFDPTD</sequence>
<gene>
    <name evidence="2" type="ORF">SEUCBS140593_003642</name>
</gene>